<dbReference type="GO" id="GO:0004674">
    <property type="term" value="F:protein serine/threonine kinase activity"/>
    <property type="evidence" value="ECO:0007669"/>
    <property type="project" value="UniProtKB-KW"/>
</dbReference>
<evidence type="ECO:0000256" key="1">
    <source>
        <dbReference type="ARBA" id="ARBA00012513"/>
    </source>
</evidence>
<organism evidence="16">
    <name type="scientific">Diabrotica virgifera virgifera</name>
    <name type="common">western corn rootworm</name>
    <dbReference type="NCBI Taxonomy" id="50390"/>
    <lineage>
        <taxon>Eukaryota</taxon>
        <taxon>Metazoa</taxon>
        <taxon>Ecdysozoa</taxon>
        <taxon>Arthropoda</taxon>
        <taxon>Hexapoda</taxon>
        <taxon>Insecta</taxon>
        <taxon>Pterygota</taxon>
        <taxon>Neoptera</taxon>
        <taxon>Endopterygota</taxon>
        <taxon>Coleoptera</taxon>
        <taxon>Polyphaga</taxon>
        <taxon>Cucujiformia</taxon>
        <taxon>Chrysomeloidea</taxon>
        <taxon>Chrysomelidae</taxon>
        <taxon>Galerucinae</taxon>
        <taxon>Diabroticina</taxon>
        <taxon>Diabroticites</taxon>
        <taxon>Diabrotica</taxon>
    </lineage>
</organism>
<comment type="catalytic activity">
    <reaction evidence="11">
        <text>L-threonyl-[protein] + ATP = O-phospho-L-threonyl-[protein] + ADP + H(+)</text>
        <dbReference type="Rhea" id="RHEA:46608"/>
        <dbReference type="Rhea" id="RHEA-COMP:11060"/>
        <dbReference type="Rhea" id="RHEA-COMP:11605"/>
        <dbReference type="ChEBI" id="CHEBI:15378"/>
        <dbReference type="ChEBI" id="CHEBI:30013"/>
        <dbReference type="ChEBI" id="CHEBI:30616"/>
        <dbReference type="ChEBI" id="CHEBI:61977"/>
        <dbReference type="ChEBI" id="CHEBI:456216"/>
        <dbReference type="EC" id="2.7.11.1"/>
    </reaction>
</comment>
<evidence type="ECO:0000256" key="6">
    <source>
        <dbReference type="ARBA" id="ARBA00022777"/>
    </source>
</evidence>
<dbReference type="GO" id="GO:0005634">
    <property type="term" value="C:nucleus"/>
    <property type="evidence" value="ECO:0007669"/>
    <property type="project" value="TreeGrafter"/>
</dbReference>
<keyword evidence="6" id="KW-0418">Kinase</keyword>
<evidence type="ECO:0000256" key="4">
    <source>
        <dbReference type="ARBA" id="ARBA00022723"/>
    </source>
</evidence>
<evidence type="ECO:0000256" key="13">
    <source>
        <dbReference type="PROSITE-ProRule" id="PRU10141"/>
    </source>
</evidence>
<dbReference type="PROSITE" id="PS00107">
    <property type="entry name" value="PROTEIN_KINASE_ATP"/>
    <property type="match status" value="1"/>
</dbReference>
<dbReference type="InterPro" id="IPR050339">
    <property type="entry name" value="CC_SR_Kinase"/>
</dbReference>
<evidence type="ECO:0000256" key="8">
    <source>
        <dbReference type="ARBA" id="ARBA00022842"/>
    </source>
</evidence>
<feature type="domain" description="Protein kinase" evidence="15">
    <location>
        <begin position="23"/>
        <end position="166"/>
    </location>
</feature>
<dbReference type="Gene3D" id="1.10.510.10">
    <property type="entry name" value="Transferase(Phosphotransferase) domain 1"/>
    <property type="match status" value="1"/>
</dbReference>
<dbReference type="GO" id="GO:0051321">
    <property type="term" value="P:meiotic cell cycle"/>
    <property type="evidence" value="ECO:0007669"/>
    <property type="project" value="TreeGrafter"/>
</dbReference>
<evidence type="ECO:0000256" key="12">
    <source>
        <dbReference type="ARBA" id="ARBA00048679"/>
    </source>
</evidence>
<dbReference type="InterPro" id="IPR011009">
    <property type="entry name" value="Kinase-like_dom_sf"/>
</dbReference>
<dbReference type="PROSITE" id="PS50011">
    <property type="entry name" value="PROTEIN_KINASE_DOM"/>
    <property type="match status" value="1"/>
</dbReference>
<dbReference type="Gene3D" id="3.30.200.20">
    <property type="entry name" value="Phosphorylase Kinase, domain 1"/>
    <property type="match status" value="1"/>
</dbReference>
<dbReference type="PROSITE" id="PS00108">
    <property type="entry name" value="PROTEIN_KINASE_ST"/>
    <property type="match status" value="1"/>
</dbReference>
<dbReference type="SUPFAM" id="SSF56112">
    <property type="entry name" value="Protein kinase-like (PK-like)"/>
    <property type="match status" value="1"/>
</dbReference>
<keyword evidence="8" id="KW-0460">Magnesium</keyword>
<dbReference type="SMART" id="SM00220">
    <property type="entry name" value="S_TKc"/>
    <property type="match status" value="1"/>
</dbReference>
<keyword evidence="5 13" id="KW-0547">Nucleotide-binding</keyword>
<feature type="non-terminal residue" evidence="16">
    <location>
        <position position="166"/>
    </location>
</feature>
<comment type="catalytic activity">
    <reaction evidence="12">
        <text>L-seryl-[protein] + ATP = O-phospho-L-seryl-[protein] + ADP + H(+)</text>
        <dbReference type="Rhea" id="RHEA:17989"/>
        <dbReference type="Rhea" id="RHEA-COMP:9863"/>
        <dbReference type="Rhea" id="RHEA-COMP:11604"/>
        <dbReference type="ChEBI" id="CHEBI:15378"/>
        <dbReference type="ChEBI" id="CHEBI:29999"/>
        <dbReference type="ChEBI" id="CHEBI:30616"/>
        <dbReference type="ChEBI" id="CHEBI:83421"/>
        <dbReference type="ChEBI" id="CHEBI:456216"/>
        <dbReference type="EC" id="2.7.11.1"/>
    </reaction>
</comment>
<dbReference type="GO" id="GO:0005737">
    <property type="term" value="C:cytoplasm"/>
    <property type="evidence" value="ECO:0007669"/>
    <property type="project" value="TreeGrafter"/>
</dbReference>
<reference evidence="16" key="1">
    <citation type="submission" date="2025-08" db="UniProtKB">
        <authorList>
            <consortium name="RefSeq"/>
        </authorList>
    </citation>
    <scope>IDENTIFICATION</scope>
    <source>
        <tissue evidence="16">Whole insect</tissue>
    </source>
</reference>
<accession>A0A6P7H5N8</accession>
<dbReference type="PANTHER" id="PTHR11042">
    <property type="entry name" value="EUKARYOTIC TRANSLATION INITIATION FACTOR 2-ALPHA KINASE EIF2-ALPHA KINASE -RELATED"/>
    <property type="match status" value="1"/>
</dbReference>
<keyword evidence="2 14" id="KW-0723">Serine/threonine-protein kinase</keyword>
<dbReference type="GO" id="GO:0046872">
    <property type="term" value="F:metal ion binding"/>
    <property type="evidence" value="ECO:0007669"/>
    <property type="project" value="UniProtKB-KW"/>
</dbReference>
<gene>
    <name evidence="16" type="primary">LOC114347340</name>
</gene>
<evidence type="ECO:0000259" key="15">
    <source>
        <dbReference type="PROSITE" id="PS50011"/>
    </source>
</evidence>
<name>A0A6P7H5N8_DIAVI</name>
<comment type="similarity">
    <text evidence="10">Belongs to the protein kinase superfamily. Ser/Thr protein kinase family. GCN2 subfamily.</text>
</comment>
<protein>
    <recommendedName>
        <fullName evidence="1">non-specific serine/threonine protein kinase</fullName>
        <ecNumber evidence="1">2.7.11.1</ecNumber>
    </recommendedName>
</protein>
<keyword evidence="7 13" id="KW-0067">ATP-binding</keyword>
<dbReference type="GO" id="GO:0110031">
    <property type="term" value="P:negative regulation of G2/MI transition of meiotic cell cycle"/>
    <property type="evidence" value="ECO:0007669"/>
    <property type="project" value="TreeGrafter"/>
</dbReference>
<evidence type="ECO:0000256" key="14">
    <source>
        <dbReference type="RuleBase" id="RU000304"/>
    </source>
</evidence>
<evidence type="ECO:0000256" key="5">
    <source>
        <dbReference type="ARBA" id="ARBA00022741"/>
    </source>
</evidence>
<evidence type="ECO:0000256" key="3">
    <source>
        <dbReference type="ARBA" id="ARBA00022679"/>
    </source>
</evidence>
<dbReference type="InterPro" id="IPR017441">
    <property type="entry name" value="Protein_kinase_ATP_BS"/>
</dbReference>
<dbReference type="EC" id="2.7.11.1" evidence="1"/>
<evidence type="ECO:0000256" key="7">
    <source>
        <dbReference type="ARBA" id="ARBA00022840"/>
    </source>
</evidence>
<dbReference type="InParanoid" id="A0A6P7H5N8"/>
<feature type="binding site" evidence="13">
    <location>
        <position position="53"/>
    </location>
    <ligand>
        <name>ATP</name>
        <dbReference type="ChEBI" id="CHEBI:30616"/>
    </ligand>
</feature>
<keyword evidence="3" id="KW-0808">Transferase</keyword>
<evidence type="ECO:0000256" key="9">
    <source>
        <dbReference type="ARBA" id="ARBA00023306"/>
    </source>
</evidence>
<evidence type="ECO:0000256" key="10">
    <source>
        <dbReference type="ARBA" id="ARBA00037982"/>
    </source>
</evidence>
<sequence length="166" mass="19057">MTHVTLDENYDPYSDESYLTQIFAFPQVIGEGGFGVVYKATHKRNNKKFAIKKIKGDQAFDVTREIKNFEKVGCHPHIIKYIMGWQENMELYLLLELSQTSLADYVRNSVDVPALVYWDCIHDVCLALAYLNDIGIVHQDVKGRNILIHAKNFKLADFGCIIDLNE</sequence>
<dbReference type="AlphaFoldDB" id="A0A6P7H5N8"/>
<keyword evidence="4" id="KW-0479">Metal-binding</keyword>
<evidence type="ECO:0000313" key="16">
    <source>
        <dbReference type="RefSeq" id="XP_028153857.1"/>
    </source>
</evidence>
<dbReference type="GO" id="GO:0005524">
    <property type="term" value="F:ATP binding"/>
    <property type="evidence" value="ECO:0007669"/>
    <property type="project" value="UniProtKB-UniRule"/>
</dbReference>
<dbReference type="PANTHER" id="PTHR11042:SF183">
    <property type="entry name" value="MEMBRANE-ASSOCIATED TYROSINE- AND THREONINE-SPECIFIC CDC2-INHIBITORY KINASE"/>
    <property type="match status" value="1"/>
</dbReference>
<dbReference type="InterPro" id="IPR000719">
    <property type="entry name" value="Prot_kinase_dom"/>
</dbReference>
<evidence type="ECO:0000256" key="2">
    <source>
        <dbReference type="ARBA" id="ARBA00022527"/>
    </source>
</evidence>
<dbReference type="Pfam" id="PF00069">
    <property type="entry name" value="Pkinase"/>
    <property type="match status" value="1"/>
</dbReference>
<dbReference type="InterPro" id="IPR008271">
    <property type="entry name" value="Ser/Thr_kinase_AS"/>
</dbReference>
<evidence type="ECO:0000256" key="11">
    <source>
        <dbReference type="ARBA" id="ARBA00047899"/>
    </source>
</evidence>
<proteinExistence type="inferred from homology"/>
<dbReference type="RefSeq" id="XP_028153857.1">
    <property type="nucleotide sequence ID" value="XM_028298056.1"/>
</dbReference>
<keyword evidence="9" id="KW-0131">Cell cycle</keyword>